<sequence>MRNLKILNAALLCVPKILANICAPNQGKPGIMIMNPGQLENCATPNKPLIYNPPAGQQGRPGSDCIVGGGQGGYPSHGGLPSQNGSMPQICTSGNYPGSNMPGGNYPGSNMPGGNYPGGNMPGGQNLIPGQGIPTAPGGQYPMVPGQGILTMPGQYTMVPQQPPQYVPVVPVVPAAPVQSAVPAPAYPPSAPQPPNVTQIIQSTPPPATTIIQPTTPQAPSTNVPAQPTKPPGQETQCTVKQTVDCVPINPEEEVPEVPTTPGETTNPNNPQGNNPPAQTIVHVTPAPTTPPMPPQYSPQPCIPQQVNPPSNNTGASNLPYCIPNNSTGSPSYSQQGTPQGTPNGLPQGPVNAIYVPTVISPPASAPTTDCASPANLINSLCDTAAQQGQSMGYKGGNCDVQSNIECLNKMINSPPQASPYDAMECVTPQKPMVDVGVLVPASDAYLQAHQNVCVQ</sequence>
<feature type="chain" id="PRO_5002944951" description="Polar tube protein 1" evidence="2">
    <location>
        <begin position="20"/>
        <end position="456"/>
    </location>
</feature>
<evidence type="ECO:0008006" key="5">
    <source>
        <dbReference type="Google" id="ProtNLM"/>
    </source>
</evidence>
<dbReference type="Proteomes" id="UP000009082">
    <property type="component" value="Unassembled WGS sequence"/>
</dbReference>
<feature type="compositionally biased region" description="Pro residues" evidence="1">
    <location>
        <begin position="288"/>
        <end position="302"/>
    </location>
</feature>
<dbReference type="OMA" id="PPHMPEL"/>
<feature type="compositionally biased region" description="Polar residues" evidence="1">
    <location>
        <begin position="324"/>
        <end position="345"/>
    </location>
</feature>
<dbReference type="AlphaFoldDB" id="C4VAD0"/>
<feature type="compositionally biased region" description="Low complexity" evidence="1">
    <location>
        <begin position="257"/>
        <end position="280"/>
    </location>
</feature>
<dbReference type="KEGG" id="nce:NCER_101591"/>
<evidence type="ECO:0000313" key="4">
    <source>
        <dbReference type="Proteomes" id="UP000009082"/>
    </source>
</evidence>
<evidence type="ECO:0000313" key="3">
    <source>
        <dbReference type="EMBL" id="EEQ81822.1"/>
    </source>
</evidence>
<gene>
    <name evidence="3" type="ORF">NCER_101591</name>
</gene>
<proteinExistence type="predicted"/>
<organism evidence="3 4">
    <name type="scientific">Vairimorpha ceranae (strain BRL01)</name>
    <name type="common">Microsporidian parasite</name>
    <name type="synonym">Nosema ceranae</name>
    <dbReference type="NCBI Taxonomy" id="578460"/>
    <lineage>
        <taxon>Eukaryota</taxon>
        <taxon>Fungi</taxon>
        <taxon>Fungi incertae sedis</taxon>
        <taxon>Microsporidia</taxon>
        <taxon>Nosematidae</taxon>
        <taxon>Vairimorpha</taxon>
    </lineage>
</organism>
<feature type="region of interest" description="Disordered" evidence="1">
    <location>
        <begin position="214"/>
        <end position="236"/>
    </location>
</feature>
<keyword evidence="2" id="KW-0732">Signal</keyword>
<dbReference type="VEuPathDB" id="MicrosporidiaDB:NCER_101591"/>
<dbReference type="HOGENOM" id="CLU_600051_0_0_1"/>
<evidence type="ECO:0000256" key="1">
    <source>
        <dbReference type="SAM" id="MobiDB-lite"/>
    </source>
</evidence>
<reference evidence="3 4" key="1">
    <citation type="journal article" date="2009" name="PLoS Pathog.">
        <title>Genomic analyses of the microsporidian Nosema ceranae, an emergent pathogen of honey bees.</title>
        <authorList>
            <person name="Cornman R.S."/>
            <person name="Chen Y.P."/>
            <person name="Schatz M.C."/>
            <person name="Street C."/>
            <person name="Zhao Y."/>
            <person name="Desany B."/>
            <person name="Egholm M."/>
            <person name="Hutchison S."/>
            <person name="Pettis J.S."/>
            <person name="Lipkin W.I."/>
            <person name="Evans J.D."/>
        </authorList>
    </citation>
    <scope>NUCLEOTIDE SEQUENCE [LARGE SCALE GENOMIC DNA]</scope>
    <source>
        <strain evidence="3 4">BRL01</strain>
    </source>
</reference>
<dbReference type="STRING" id="578460.C4VAD0"/>
<name>C4VAD0_VAIC1</name>
<feature type="compositionally biased region" description="Polar residues" evidence="1">
    <location>
        <begin position="308"/>
        <end position="317"/>
    </location>
</feature>
<accession>C4VAD0</accession>
<dbReference type="OrthoDB" id="2201179at2759"/>
<feature type="region of interest" description="Disordered" evidence="1">
    <location>
        <begin position="250"/>
        <end position="348"/>
    </location>
</feature>
<feature type="signal peptide" evidence="2">
    <location>
        <begin position="1"/>
        <end position="19"/>
    </location>
</feature>
<protein>
    <recommendedName>
        <fullName evidence="5">Polar tube protein 1</fullName>
    </recommendedName>
</protein>
<comment type="caution">
    <text evidence="3">The sequence shown here is derived from an EMBL/GenBank/DDBJ whole genome shotgun (WGS) entry which is preliminary data.</text>
</comment>
<evidence type="ECO:0000256" key="2">
    <source>
        <dbReference type="SAM" id="SignalP"/>
    </source>
</evidence>
<dbReference type="InParanoid" id="C4VAD0"/>
<dbReference type="EMBL" id="ACOL01000197">
    <property type="protein sequence ID" value="EEQ81822.1"/>
    <property type="molecule type" value="Genomic_DNA"/>
</dbReference>